<protein>
    <submittedName>
        <fullName evidence="2">Uncharacterized protein</fullName>
    </submittedName>
</protein>
<feature type="region of interest" description="Disordered" evidence="1">
    <location>
        <begin position="1"/>
        <end position="62"/>
    </location>
</feature>
<name>Q85709_9RETR</name>
<feature type="compositionally biased region" description="Basic and acidic residues" evidence="1">
    <location>
        <begin position="33"/>
        <end position="60"/>
    </location>
</feature>
<feature type="non-terminal residue" evidence="2">
    <location>
        <position position="1"/>
    </location>
</feature>
<sequence>VPSRKVKPDITQKDEVTKKDEASPLFAGISDWIPREKPPATSKKDSREKPPATSKKDPEKTPLLPTRVNYIVCVLQELS</sequence>
<dbReference type="EMBL" id="AH002315">
    <property type="protein sequence ID" value="AAA42554.1"/>
    <property type="molecule type" value="Genomic_RNA"/>
</dbReference>
<accession>Q85709</accession>
<organism evidence="2">
    <name type="scientific">Rous sarcoma virus</name>
    <dbReference type="NCBI Taxonomy" id="11886"/>
    <lineage>
        <taxon>Viruses</taxon>
        <taxon>Riboviria</taxon>
        <taxon>Pararnavirae</taxon>
        <taxon>Artverviricota</taxon>
        <taxon>Revtraviricetes</taxon>
        <taxon>Ortervirales</taxon>
        <taxon>Retroviridae</taxon>
        <taxon>Orthoretrovirinae</taxon>
        <taxon>Alpharetrovirus</taxon>
        <taxon>Alpharetrovirus avirousar</taxon>
    </lineage>
</organism>
<evidence type="ECO:0000256" key="1">
    <source>
        <dbReference type="SAM" id="MobiDB-lite"/>
    </source>
</evidence>
<evidence type="ECO:0000313" key="2">
    <source>
        <dbReference type="EMBL" id="AAA42554.1"/>
    </source>
</evidence>
<proteinExistence type="predicted"/>
<reference evidence="2" key="1">
    <citation type="journal article" date="1985" name="J. Virol.">
        <title>Partial nucleotide sequence of Rous sarcoma virus-29 provides evidence that the original Rous sarcoma virus was replication defective.</title>
        <authorList>
            <person name="Dutta A."/>
            <person name="Wang L.H."/>
            <person name="Hanafusa T."/>
            <person name="Hanafusa H."/>
        </authorList>
    </citation>
    <scope>NUCLEOTIDE SEQUENCE</scope>
</reference>
<feature type="compositionally biased region" description="Basic and acidic residues" evidence="1">
    <location>
        <begin position="1"/>
        <end position="22"/>
    </location>
</feature>